<dbReference type="InterPro" id="IPR010982">
    <property type="entry name" value="Lambda_DNA-bd_dom_sf"/>
</dbReference>
<proteinExistence type="predicted"/>
<comment type="caution">
    <text evidence="1">The sequence shown here is derived from an EMBL/GenBank/DDBJ whole genome shotgun (WGS) entry which is preliminary data.</text>
</comment>
<gene>
    <name evidence="1" type="ORF">GCM10009118_33740</name>
</gene>
<reference evidence="2" key="1">
    <citation type="journal article" date="2019" name="Int. J. Syst. Evol. Microbiol.">
        <title>The Global Catalogue of Microorganisms (GCM) 10K type strain sequencing project: providing services to taxonomists for standard genome sequencing and annotation.</title>
        <authorList>
            <consortium name="The Broad Institute Genomics Platform"/>
            <consortium name="The Broad Institute Genome Sequencing Center for Infectious Disease"/>
            <person name="Wu L."/>
            <person name="Ma J."/>
        </authorList>
    </citation>
    <scope>NUCLEOTIDE SEQUENCE [LARGE SCALE GENOMIC DNA]</scope>
    <source>
        <strain evidence="2">JCM 16083</strain>
    </source>
</reference>
<dbReference type="RefSeq" id="WP_343790866.1">
    <property type="nucleotide sequence ID" value="NZ_BAAAFH010000022.1"/>
</dbReference>
<accession>A0ABP3Y600</accession>
<dbReference type="EMBL" id="BAAAFH010000022">
    <property type="protein sequence ID" value="GAA0876964.1"/>
    <property type="molecule type" value="Genomic_DNA"/>
</dbReference>
<dbReference type="InterPro" id="IPR001387">
    <property type="entry name" value="Cro/C1-type_HTH"/>
</dbReference>
<sequence length="116" mass="13448">MIHRGETVEKAVRESGYSITKLAKRMGKSRRHIYNVFENPQVPIETVLEIGRIIHYDFSEILPQGGFYISPDSHNISSDNKGAYGPNEQSVEYWKNKYLILLEKYNAVLEKMGEER</sequence>
<dbReference type="Proteomes" id="UP001501126">
    <property type="component" value="Unassembled WGS sequence"/>
</dbReference>
<dbReference type="SUPFAM" id="SSF47413">
    <property type="entry name" value="lambda repressor-like DNA-binding domains"/>
    <property type="match status" value="1"/>
</dbReference>
<evidence type="ECO:0000313" key="1">
    <source>
        <dbReference type="EMBL" id="GAA0876964.1"/>
    </source>
</evidence>
<keyword evidence="2" id="KW-1185">Reference proteome</keyword>
<evidence type="ECO:0000313" key="2">
    <source>
        <dbReference type="Proteomes" id="UP001501126"/>
    </source>
</evidence>
<dbReference type="CDD" id="cd00093">
    <property type="entry name" value="HTH_XRE"/>
    <property type="match status" value="1"/>
</dbReference>
<organism evidence="1 2">
    <name type="scientific">Wandonia haliotis</name>
    <dbReference type="NCBI Taxonomy" id="574963"/>
    <lineage>
        <taxon>Bacteria</taxon>
        <taxon>Pseudomonadati</taxon>
        <taxon>Bacteroidota</taxon>
        <taxon>Flavobacteriia</taxon>
        <taxon>Flavobacteriales</taxon>
        <taxon>Crocinitomicaceae</taxon>
        <taxon>Wandonia</taxon>
    </lineage>
</organism>
<name>A0ABP3Y600_9FLAO</name>
<protein>
    <submittedName>
        <fullName evidence="1">Uncharacterized protein</fullName>
    </submittedName>
</protein>